<dbReference type="InterPro" id="IPR029068">
    <property type="entry name" value="Glyas_Bleomycin-R_OHBP_Dase"/>
</dbReference>
<reference evidence="1 2" key="1">
    <citation type="submission" date="2022-04" db="EMBL/GenBank/DDBJ databases">
        <title>Identification of a novel bacterium isolated from mangrove sediments.</title>
        <authorList>
            <person name="Pan X."/>
        </authorList>
    </citation>
    <scope>NUCLEOTIDE SEQUENCE [LARGE SCALE GENOMIC DNA]</scope>
    <source>
        <strain evidence="1 2">B2638</strain>
    </source>
</reference>
<keyword evidence="2" id="KW-1185">Reference proteome</keyword>
<dbReference type="Gene3D" id="3.10.180.10">
    <property type="entry name" value="2,3-Dihydroxybiphenyl 1,2-Dioxygenase, domain 1"/>
    <property type="match status" value="1"/>
</dbReference>
<evidence type="ECO:0000313" key="1">
    <source>
        <dbReference type="EMBL" id="MCJ2189019.1"/>
    </source>
</evidence>
<name>A0ABT0BVF2_9SPHN</name>
<comment type="caution">
    <text evidence="1">The sequence shown here is derived from an EMBL/GenBank/DDBJ whole genome shotgun (WGS) entry which is preliminary data.</text>
</comment>
<accession>A0ABT0BVF2</accession>
<gene>
    <name evidence="1" type="ORF">MTR66_19640</name>
</gene>
<sequence length="170" mass="18628">MASLLQRPTADFDPSMGLLRTEHFQLAYATNDIDRACEVMRDRLGIAEFRTLEGKTPAGGTIRVELAWAGPIMYEILTATGPGSGIYIGGLDGPGFAMRHHHCGFLLHDEGQWQGVLAEAERSGFAIPHVSETPGFMRSCFVDVPEFGHYLEFLWPTAAGLEFFANVPAN</sequence>
<dbReference type="SUPFAM" id="SSF54593">
    <property type="entry name" value="Glyoxalase/Bleomycin resistance protein/Dihydroxybiphenyl dioxygenase"/>
    <property type="match status" value="1"/>
</dbReference>
<evidence type="ECO:0000313" key="2">
    <source>
        <dbReference type="Proteomes" id="UP001202281"/>
    </source>
</evidence>
<protein>
    <recommendedName>
        <fullName evidence="3">VOC domain-containing protein</fullName>
    </recommendedName>
</protein>
<dbReference type="EMBL" id="JALHLG010000057">
    <property type="protein sequence ID" value="MCJ2189019.1"/>
    <property type="molecule type" value="Genomic_DNA"/>
</dbReference>
<dbReference type="Proteomes" id="UP001202281">
    <property type="component" value="Unassembled WGS sequence"/>
</dbReference>
<organism evidence="1 2">
    <name type="scientific">Novosphingobium beihaiensis</name>
    <dbReference type="NCBI Taxonomy" id="2930389"/>
    <lineage>
        <taxon>Bacteria</taxon>
        <taxon>Pseudomonadati</taxon>
        <taxon>Pseudomonadota</taxon>
        <taxon>Alphaproteobacteria</taxon>
        <taxon>Sphingomonadales</taxon>
        <taxon>Sphingomonadaceae</taxon>
        <taxon>Novosphingobium</taxon>
    </lineage>
</organism>
<proteinExistence type="predicted"/>
<evidence type="ECO:0008006" key="3">
    <source>
        <dbReference type="Google" id="ProtNLM"/>
    </source>
</evidence>
<dbReference type="RefSeq" id="WP_243924138.1">
    <property type="nucleotide sequence ID" value="NZ_JALHLG010000057.1"/>
</dbReference>